<protein>
    <recommendedName>
        <fullName evidence="3">Selenophosphate synthetase</fullName>
    </recommendedName>
</protein>
<organism evidence="1 2">
    <name type="scientific">Cerina litoralis</name>
    <dbReference type="NCBI Taxonomy" id="2874477"/>
    <lineage>
        <taxon>Bacteria</taxon>
        <taxon>Pseudomonadati</taxon>
        <taxon>Bacteroidota</taxon>
        <taxon>Flavobacteriia</taxon>
        <taxon>Flavobacteriales</taxon>
        <taxon>Flavobacteriaceae</taxon>
        <taxon>Cerina</taxon>
    </lineage>
</organism>
<proteinExistence type="predicted"/>
<gene>
    <name evidence="1" type="ORF">K8352_14220</name>
</gene>
<evidence type="ECO:0000313" key="1">
    <source>
        <dbReference type="EMBL" id="MCG2461911.1"/>
    </source>
</evidence>
<dbReference type="Proteomes" id="UP001200642">
    <property type="component" value="Unassembled WGS sequence"/>
</dbReference>
<dbReference type="PROSITE" id="PS51257">
    <property type="entry name" value="PROKAR_LIPOPROTEIN"/>
    <property type="match status" value="1"/>
</dbReference>
<evidence type="ECO:0000313" key="2">
    <source>
        <dbReference type="Proteomes" id="UP001200642"/>
    </source>
</evidence>
<reference evidence="1" key="1">
    <citation type="submission" date="2023-02" db="EMBL/GenBank/DDBJ databases">
        <title>Genome of Flavobacteriaceae gen. nov. sp. strain F89.</title>
        <authorList>
            <person name="Wang Y."/>
        </authorList>
    </citation>
    <scope>NUCLEOTIDE SEQUENCE</scope>
    <source>
        <strain evidence="1">F89</strain>
    </source>
</reference>
<dbReference type="RefSeq" id="WP_317903054.1">
    <property type="nucleotide sequence ID" value="NZ_JAIRBC010000022.1"/>
</dbReference>
<dbReference type="AlphaFoldDB" id="A0AAE3JQA9"/>
<evidence type="ECO:0008006" key="3">
    <source>
        <dbReference type="Google" id="ProtNLM"/>
    </source>
</evidence>
<comment type="caution">
    <text evidence="1">The sequence shown here is derived from an EMBL/GenBank/DDBJ whole genome shotgun (WGS) entry which is preliminary data.</text>
</comment>
<keyword evidence="2" id="KW-1185">Reference proteome</keyword>
<sequence length="227" mass="26599">MKNIIYVLFLGVVLFFSCKTDKEKETPPTTTEETSIMQRIADANGYQQWKNVNEIKFTFNVDRPDGHFDRTWIWKPKSNEVTAITKTDTLTYNRSDMDSVAIKTDRGFINDKYWLLAPFNLVWDQNSFKQDYTDEFETLISGEKMHKLTIVYGDKGGYTPGDAYDFFFGDDYIVREWIYRKGNRISPSMYTTWEDYVDKNGIEIATMHKDATGDFKLSFTDIEVKTE</sequence>
<accession>A0AAE3JQA9</accession>
<name>A0AAE3JQA9_9FLAO</name>
<dbReference type="EMBL" id="JAIRBC010000022">
    <property type="protein sequence ID" value="MCG2461911.1"/>
    <property type="molecule type" value="Genomic_DNA"/>
</dbReference>